<gene>
    <name evidence="4" type="ORF">Cvel_1396</name>
</gene>
<feature type="region of interest" description="Disordered" evidence="3">
    <location>
        <begin position="1081"/>
        <end position="1104"/>
    </location>
</feature>
<feature type="compositionally biased region" description="Acidic residues" evidence="3">
    <location>
        <begin position="1453"/>
        <end position="1468"/>
    </location>
</feature>
<dbReference type="PANTHER" id="PTHR44227:SF3">
    <property type="entry name" value="PROTEIN O-MANNOSYL-TRANSFERASE TMTC4"/>
    <property type="match status" value="1"/>
</dbReference>
<name>A0A0G4HUZ1_9ALVE</name>
<protein>
    <recommendedName>
        <fullName evidence="5">Tetratricopeptide repeat-containing protein</fullName>
    </recommendedName>
</protein>
<keyword evidence="2" id="KW-0802">TPR repeat</keyword>
<accession>A0A0G4HUZ1</accession>
<evidence type="ECO:0000256" key="2">
    <source>
        <dbReference type="ARBA" id="ARBA00022803"/>
    </source>
</evidence>
<dbReference type="InterPro" id="IPR011990">
    <property type="entry name" value="TPR-like_helical_dom_sf"/>
</dbReference>
<evidence type="ECO:0008006" key="5">
    <source>
        <dbReference type="Google" id="ProtNLM"/>
    </source>
</evidence>
<dbReference type="EMBL" id="CDMZ01003981">
    <property type="protein sequence ID" value="CEM48283.1"/>
    <property type="molecule type" value="Genomic_DNA"/>
</dbReference>
<sequence length="1590" mass="174529">MGCGSSAHGKVRVGTGDGSAAVVVSDPRKHFFSSADLLRFSAEDDRRRGTRLLIEICKIRDFIRRHSNENAVTLLFHYTSPEAASIILQEGVRTWGGNRPSSGLHASVLSPMAFHWPATGWRRRAASALFGSENEQKMQRHTARVVVFAVVNDAVRKDSDTSTEGKEKGHWVTIPALPEGLASDGEHRALGMLDLPGGRRDARDNHNTTVLGRHGCDRHHTCADCTKVRFFALLDLGTSEDPSSDASNEAALRANLEEALRRAATLPESAAEKLQEVAAKADKIIPSSASTGKQRQQHTSAVIRIEAARAIGAFARYALARLLRERFENAAKAKNVLMEALQLDCPPALALAGMYLGDMLLEKDSDFYDPDAALHVFREVTRADGSLFQAQLQTGLLLKARQSDYEGARIHYEAAVNIDPRCSAGHYNLALLLHSYLKVYTAAREHYQKAVALVPSFAKAHNNLGNLLRDHFSDFQGARRHYEVAIRQDPSNPTPRTNLGLLFQHQLKKPEEARRQFTKAIEHAEPPSDAEPRHRLGLLLCEAGRPEADLTEGKRELAKACKLDPENPQIHYDFAMVLFHVFKEAAWARTHFRKALDLGLNTPEVETNYAQLLLQAVPNRPTEAEKLLRSALQKLSEASREGKEGEGEAEESLKAKVAARLAVLLAEKEIEQQDDVQQVSRRIREESKTFAEMARETDPEEWEGHFALGVFFYLQVSALREARTSLDLAVRLGGSEAARAHLFLVRLLWETGELAGARAELDTAMELTTSKGLQGSALAETHTVFGAFSFEACGEVEEARAHLQKALAIDPLQPQAHETAGRIAWREKRDGKTASHHFMRALKSRPHRAALHAQLAEALMGLHVPDPSEAAKHMRLASRYAVSPGEKSEVCFRLACLLRLPPLRKSHEALAECLKALEAGHPEPAVVHLFVASVLIDGCVNVEGSPSQLITRRAKVHTTEHHPGQGFSALLRGLSCGGKQGDGGDTDRERETPREREKAIRDTKAAAHHLDRAVKKAASVSTATPSGEEKGPRGGGGHVLDPLEETEVALCVGTLLLDLVGDLDTAETWLSHAVSRCAAERQGEGGGGVNFPSTETGRGREDLSGVHSAKVRALSETEGLALYALSRVAKARGKREDAVSLLRAALGLRPGVRAAEERTIRLALALALRHDNRREAALEVEREALEIRASGRLSAIYEYTKELPEEKSAVGDAKKLLQLILDHPCEPSTSMGVQSESECLGWSERAHACYLLGSLLLSSLRIGKSGKPSRKSATEVERHLLEAKTILESREAEQGEVTKVSNEEIDAALERLALLRKGPPKSVSLAVCEENLEEKEEVDRQGEEGDEPREEGRLEEVPEESEDHYEDQREEAGGIEEEGDSCKEGQRGMEEEGDVDNVQGEEEKKEDSPWVQIDEGEEAREGQLSQDRASETHDTDQTAPSSPPPPLKTFRDEENDFVDTDPNGDENEEPNRMPVSSPHHEDLEREAQEPSPNEEHGDREDASKRQESLLCEKDAMGRTSSSAHRSATRTPKGLKAGSGSRRVPISLRAVSPSFASAVASLTHDAGSPGLLVKKKRRLQTMREKTGPGEE</sequence>
<evidence type="ECO:0000256" key="3">
    <source>
        <dbReference type="SAM" id="MobiDB-lite"/>
    </source>
</evidence>
<dbReference type="Pfam" id="PF13432">
    <property type="entry name" value="TPR_16"/>
    <property type="match status" value="2"/>
</dbReference>
<feature type="compositionally biased region" description="Basic and acidic residues" evidence="3">
    <location>
        <begin position="1380"/>
        <end position="1390"/>
    </location>
</feature>
<feature type="compositionally biased region" description="Basic and acidic residues" evidence="3">
    <location>
        <begin position="985"/>
        <end position="1014"/>
    </location>
</feature>
<dbReference type="Gene3D" id="1.25.40.10">
    <property type="entry name" value="Tetratricopeptide repeat domain"/>
    <property type="match status" value="4"/>
</dbReference>
<dbReference type="PANTHER" id="PTHR44227">
    <property type="match status" value="1"/>
</dbReference>
<dbReference type="InterPro" id="IPR019734">
    <property type="entry name" value="TPR_rpt"/>
</dbReference>
<feature type="compositionally biased region" description="Basic and acidic residues" evidence="3">
    <location>
        <begin position="1478"/>
        <end position="1516"/>
    </location>
</feature>
<feature type="region of interest" description="Disordered" evidence="3">
    <location>
        <begin position="1568"/>
        <end position="1590"/>
    </location>
</feature>
<dbReference type="InterPro" id="IPR052346">
    <property type="entry name" value="O-mannosyl-transferase_TMTC"/>
</dbReference>
<proteinExistence type="predicted"/>
<dbReference type="SUPFAM" id="SSF48452">
    <property type="entry name" value="TPR-like"/>
    <property type="match status" value="4"/>
</dbReference>
<feature type="compositionally biased region" description="Low complexity" evidence="3">
    <location>
        <begin position="1518"/>
        <end position="1530"/>
    </location>
</feature>
<evidence type="ECO:0000256" key="1">
    <source>
        <dbReference type="ARBA" id="ARBA00022737"/>
    </source>
</evidence>
<feature type="compositionally biased region" description="Basic and acidic residues" evidence="3">
    <location>
        <begin position="1580"/>
        <end position="1590"/>
    </location>
</feature>
<feature type="region of interest" description="Disordered" evidence="3">
    <location>
        <begin position="1332"/>
        <end position="1542"/>
    </location>
</feature>
<organism evidence="4">
    <name type="scientific">Chromera velia CCMP2878</name>
    <dbReference type="NCBI Taxonomy" id="1169474"/>
    <lineage>
        <taxon>Eukaryota</taxon>
        <taxon>Sar</taxon>
        <taxon>Alveolata</taxon>
        <taxon>Colpodellida</taxon>
        <taxon>Chromeraceae</taxon>
        <taxon>Chromera</taxon>
    </lineage>
</organism>
<dbReference type="VEuPathDB" id="CryptoDB:Cvel_1396"/>
<dbReference type="SMART" id="SM00028">
    <property type="entry name" value="TPR"/>
    <property type="match status" value="6"/>
</dbReference>
<feature type="region of interest" description="Disordered" evidence="3">
    <location>
        <begin position="978"/>
        <end position="1039"/>
    </location>
</feature>
<evidence type="ECO:0000313" key="4">
    <source>
        <dbReference type="EMBL" id="CEM48283.1"/>
    </source>
</evidence>
<keyword evidence="1" id="KW-0677">Repeat</keyword>
<reference evidence="4" key="1">
    <citation type="submission" date="2014-11" db="EMBL/GenBank/DDBJ databases">
        <authorList>
            <person name="Otto D Thomas"/>
            <person name="Naeem Raeece"/>
        </authorList>
    </citation>
    <scope>NUCLEOTIDE SEQUENCE</scope>
</reference>